<dbReference type="OrthoDB" id="2667186at2"/>
<keyword evidence="2" id="KW-1185">Reference proteome</keyword>
<proteinExistence type="predicted"/>
<gene>
    <name evidence="1" type="ORF">SAMN02745176_00902</name>
</gene>
<dbReference type="AlphaFoldDB" id="A0A1M6CQP1"/>
<organism evidence="1 2">
    <name type="scientific">Lutispora thermophila DSM 19022</name>
    <dbReference type="NCBI Taxonomy" id="1122184"/>
    <lineage>
        <taxon>Bacteria</taxon>
        <taxon>Bacillati</taxon>
        <taxon>Bacillota</taxon>
        <taxon>Clostridia</taxon>
        <taxon>Lutisporales</taxon>
        <taxon>Lutisporaceae</taxon>
        <taxon>Lutispora</taxon>
    </lineage>
</organism>
<sequence>MGEAILVRHGGGGNVNFPDGWNEQAIGKAYEAITKADPIMLKRMGLWESGVNKVNDPDILPPIVRCLEWSTDDTYLTVGHVYSTYITIYKGNGDTFTKIANPLTLPTSIVSSVRFSPSDGTYLAIGNSSQSIIIYKSDVYDSIQKITKKNQYFTYSPPEWKFGIAMETISAGNVGKVILFPKIYNLPSL</sequence>
<dbReference type="Proteomes" id="UP000184442">
    <property type="component" value="Unassembled WGS sequence"/>
</dbReference>
<reference evidence="1 2" key="1">
    <citation type="submission" date="2016-11" db="EMBL/GenBank/DDBJ databases">
        <authorList>
            <person name="Jaros S."/>
            <person name="Januszkiewicz K."/>
            <person name="Wedrychowicz H."/>
        </authorList>
    </citation>
    <scope>NUCLEOTIDE SEQUENCE [LARGE SCALE GENOMIC DNA]</scope>
    <source>
        <strain evidence="1 2">DSM 19022</strain>
    </source>
</reference>
<protein>
    <submittedName>
        <fullName evidence="1">Uncharacterized protein</fullName>
    </submittedName>
</protein>
<dbReference type="SUPFAM" id="SSF50978">
    <property type="entry name" value="WD40 repeat-like"/>
    <property type="match status" value="1"/>
</dbReference>
<dbReference type="InterPro" id="IPR015943">
    <property type="entry name" value="WD40/YVTN_repeat-like_dom_sf"/>
</dbReference>
<evidence type="ECO:0000313" key="1">
    <source>
        <dbReference type="EMBL" id="SHI63415.1"/>
    </source>
</evidence>
<dbReference type="EMBL" id="FQZS01000005">
    <property type="protein sequence ID" value="SHI63415.1"/>
    <property type="molecule type" value="Genomic_DNA"/>
</dbReference>
<dbReference type="STRING" id="1122184.SAMN02745176_00902"/>
<dbReference type="InterPro" id="IPR036322">
    <property type="entry name" value="WD40_repeat_dom_sf"/>
</dbReference>
<dbReference type="RefSeq" id="WP_073024969.1">
    <property type="nucleotide sequence ID" value="NZ_FQZS01000005.1"/>
</dbReference>
<dbReference type="Gene3D" id="2.130.10.10">
    <property type="entry name" value="YVTN repeat-like/Quinoprotein amine dehydrogenase"/>
    <property type="match status" value="1"/>
</dbReference>
<name>A0A1M6CQP1_9FIRM</name>
<evidence type="ECO:0000313" key="2">
    <source>
        <dbReference type="Proteomes" id="UP000184442"/>
    </source>
</evidence>
<accession>A0A1M6CQP1</accession>